<dbReference type="InterPro" id="IPR000719">
    <property type="entry name" value="Prot_kinase_dom"/>
</dbReference>
<evidence type="ECO:0000313" key="2">
    <source>
        <dbReference type="EMBL" id="PIN05267.1"/>
    </source>
</evidence>
<dbReference type="AlphaFoldDB" id="A0A2G9GIZ8"/>
<dbReference type="GO" id="GO:0007165">
    <property type="term" value="P:signal transduction"/>
    <property type="evidence" value="ECO:0007669"/>
    <property type="project" value="TreeGrafter"/>
</dbReference>
<evidence type="ECO:0000313" key="3">
    <source>
        <dbReference type="Proteomes" id="UP000231279"/>
    </source>
</evidence>
<dbReference type="EC" id="2.7.11.1" evidence="2"/>
<dbReference type="SUPFAM" id="SSF56112">
    <property type="entry name" value="Protein kinase-like (PK-like)"/>
    <property type="match status" value="1"/>
</dbReference>
<dbReference type="OrthoDB" id="4062651at2759"/>
<dbReference type="PANTHER" id="PTHR23257:SF891">
    <property type="entry name" value="INTEGRIN-LINKED PROTEIN KINASE FAMILY"/>
    <property type="match status" value="1"/>
</dbReference>
<dbReference type="GO" id="GO:0004674">
    <property type="term" value="F:protein serine/threonine kinase activity"/>
    <property type="evidence" value="ECO:0007669"/>
    <property type="project" value="UniProtKB-KW"/>
</dbReference>
<proteinExistence type="predicted"/>
<reference evidence="3" key="1">
    <citation type="journal article" date="2018" name="Gigascience">
        <title>Genome assembly of the Pink Ipe (Handroanthus impetiginosus, Bignoniaceae), a highly valued, ecologically keystone Neotropical timber forest tree.</title>
        <authorList>
            <person name="Silva-Junior O.B."/>
            <person name="Grattapaglia D."/>
            <person name="Novaes E."/>
            <person name="Collevatti R.G."/>
        </authorList>
    </citation>
    <scope>NUCLEOTIDE SEQUENCE [LARGE SCALE GENOMIC DNA]</scope>
    <source>
        <strain evidence="3">cv. UFG-1</strain>
    </source>
</reference>
<protein>
    <submittedName>
        <fullName evidence="2">Non-specific serine/threonine protein kinase</fullName>
        <ecNumber evidence="2">2.7.11.1</ecNumber>
    </submittedName>
</protein>
<gene>
    <name evidence="2" type="ORF">CDL12_22186</name>
</gene>
<dbReference type="Pfam" id="PF00069">
    <property type="entry name" value="Pkinase"/>
    <property type="match status" value="1"/>
</dbReference>
<dbReference type="Proteomes" id="UP000231279">
    <property type="component" value="Unassembled WGS sequence"/>
</dbReference>
<dbReference type="Gene3D" id="1.10.510.10">
    <property type="entry name" value="Transferase(Phosphotransferase) domain 1"/>
    <property type="match status" value="1"/>
</dbReference>
<keyword evidence="2" id="KW-0418">Kinase</keyword>
<keyword evidence="3" id="KW-1185">Reference proteome</keyword>
<accession>A0A2G9GIZ8</accession>
<dbReference type="InterPro" id="IPR011009">
    <property type="entry name" value="Kinase-like_dom_sf"/>
</dbReference>
<dbReference type="EMBL" id="NKXS01004828">
    <property type="protein sequence ID" value="PIN05267.1"/>
    <property type="molecule type" value="Genomic_DNA"/>
</dbReference>
<dbReference type="GO" id="GO:0005737">
    <property type="term" value="C:cytoplasm"/>
    <property type="evidence" value="ECO:0007669"/>
    <property type="project" value="TreeGrafter"/>
</dbReference>
<dbReference type="PROSITE" id="PS50011">
    <property type="entry name" value="PROTEIN_KINASE_DOM"/>
    <property type="match status" value="1"/>
</dbReference>
<feature type="domain" description="Protein kinase" evidence="1">
    <location>
        <begin position="1"/>
        <end position="194"/>
    </location>
</feature>
<keyword evidence="2" id="KW-0808">Transferase</keyword>
<sequence length="194" mass="22211">MGTIVLFINYFPSHSCRSHNLGVKWKIIYHPYKNINLAYNLFLVLVEHTNCLIGPGVIIYQAIRKSRRAIRLSPTHSIKGMAYLHGEPNVVILRDLQPRNVFLVNTSGDHLKVGDFGLSKLINVQNSPHVYRIIGETESYRYMAPEVFKNGNYDKKADVFSFAMIVNEMLEGDPPLSIMNHMKLPDIWQKGIDQ</sequence>
<comment type="caution">
    <text evidence="2">The sequence shown here is derived from an EMBL/GenBank/DDBJ whole genome shotgun (WGS) entry which is preliminary data.</text>
</comment>
<dbReference type="InterPro" id="IPR050167">
    <property type="entry name" value="Ser_Thr_protein_kinase"/>
</dbReference>
<dbReference type="STRING" id="429701.A0A2G9GIZ8"/>
<keyword evidence="2" id="KW-0723">Serine/threonine-protein kinase</keyword>
<dbReference type="GO" id="GO:0005524">
    <property type="term" value="F:ATP binding"/>
    <property type="evidence" value="ECO:0007669"/>
    <property type="project" value="InterPro"/>
</dbReference>
<organism evidence="2 3">
    <name type="scientific">Handroanthus impetiginosus</name>
    <dbReference type="NCBI Taxonomy" id="429701"/>
    <lineage>
        <taxon>Eukaryota</taxon>
        <taxon>Viridiplantae</taxon>
        <taxon>Streptophyta</taxon>
        <taxon>Embryophyta</taxon>
        <taxon>Tracheophyta</taxon>
        <taxon>Spermatophyta</taxon>
        <taxon>Magnoliopsida</taxon>
        <taxon>eudicotyledons</taxon>
        <taxon>Gunneridae</taxon>
        <taxon>Pentapetalae</taxon>
        <taxon>asterids</taxon>
        <taxon>lamiids</taxon>
        <taxon>Lamiales</taxon>
        <taxon>Bignoniaceae</taxon>
        <taxon>Crescentiina</taxon>
        <taxon>Tabebuia alliance</taxon>
        <taxon>Handroanthus</taxon>
    </lineage>
</organism>
<dbReference type="PANTHER" id="PTHR23257">
    <property type="entry name" value="SERINE-THREONINE PROTEIN KINASE"/>
    <property type="match status" value="1"/>
</dbReference>
<name>A0A2G9GIZ8_9LAMI</name>
<evidence type="ECO:0000259" key="1">
    <source>
        <dbReference type="PROSITE" id="PS50011"/>
    </source>
</evidence>